<dbReference type="Proteomes" id="UP000003246">
    <property type="component" value="Unassembled WGS sequence"/>
</dbReference>
<comment type="caution">
    <text evidence="1">The sequence shown here is derived from an EMBL/GenBank/DDBJ whole genome shotgun (WGS) entry which is preliminary data.</text>
</comment>
<evidence type="ECO:0000313" key="1">
    <source>
        <dbReference type="EMBL" id="EFV30436.1"/>
    </source>
</evidence>
<name>E5WXB9_9BACE</name>
<organism evidence="1 2">
    <name type="scientific">Bacteroides eggerthii 1_2_48FAA</name>
    <dbReference type="NCBI Taxonomy" id="665953"/>
    <lineage>
        <taxon>Bacteria</taxon>
        <taxon>Pseudomonadati</taxon>
        <taxon>Bacteroidota</taxon>
        <taxon>Bacteroidia</taxon>
        <taxon>Bacteroidales</taxon>
        <taxon>Bacteroidaceae</taxon>
        <taxon>Bacteroides</taxon>
    </lineage>
</organism>
<proteinExistence type="predicted"/>
<dbReference type="AlphaFoldDB" id="E5WXB9"/>
<protein>
    <submittedName>
        <fullName evidence="1">Uncharacterized protein</fullName>
    </submittedName>
</protein>
<evidence type="ECO:0000313" key="2">
    <source>
        <dbReference type="Proteomes" id="UP000003246"/>
    </source>
</evidence>
<accession>E5WXB9</accession>
<sequence length="81" mass="9561">MRFLPTSETNNNINMAKLKSQSQKYVELKEEDYLLLIENTIKMEALKIAGIEKMPIYKAMEHILEHEHIDLLVKPVSRRYS</sequence>
<dbReference type="EMBL" id="ACWG01000014">
    <property type="protein sequence ID" value="EFV30436.1"/>
    <property type="molecule type" value="Genomic_DNA"/>
</dbReference>
<reference evidence="1 2" key="1">
    <citation type="submission" date="2010-10" db="EMBL/GenBank/DDBJ databases">
        <title>The Genome Sequence of Bacteroides eggerthii strain 1_2_48FAA.</title>
        <authorList>
            <consortium name="The Broad Institute Genome Sequencing Platform"/>
            <person name="Ward D."/>
            <person name="Earl A."/>
            <person name="Feldgarden M."/>
            <person name="Young S.K."/>
            <person name="Gargeya S."/>
            <person name="Zeng Q."/>
            <person name="Alvarado L."/>
            <person name="Berlin A."/>
            <person name="Bochicchio J."/>
            <person name="Chapman S.B."/>
            <person name="Chen Z."/>
            <person name="Freedman E."/>
            <person name="Gellesch M."/>
            <person name="Goldberg J."/>
            <person name="Griggs A."/>
            <person name="Gujja S."/>
            <person name="Heilman E."/>
            <person name="Heiman D."/>
            <person name="Howarth C."/>
            <person name="Mehta T."/>
            <person name="Neiman D."/>
            <person name="Pearson M."/>
            <person name="Roberts A."/>
            <person name="Saif S."/>
            <person name="Shea T."/>
            <person name="Shenoy N."/>
            <person name="Sisk P."/>
            <person name="Stolte C."/>
            <person name="Sykes S."/>
            <person name="White J."/>
            <person name="Yandava C."/>
            <person name="Allen-Vercoe E."/>
            <person name="Ambrose C."/>
            <person name="Strauss J."/>
            <person name="Daigneault M."/>
            <person name="Haas B."/>
            <person name="Nusbaum C."/>
            <person name="Birren B."/>
        </authorList>
    </citation>
    <scope>NUCLEOTIDE SEQUENCE [LARGE SCALE GENOMIC DNA]</scope>
    <source>
        <strain evidence="1 2">1_2_48FAA</strain>
    </source>
</reference>
<dbReference type="HOGENOM" id="CLU_2789383_0_0_10"/>
<gene>
    <name evidence="1" type="ORF">HMPREF1016_01353</name>
</gene>